<keyword evidence="15" id="KW-1185">Reference proteome</keyword>
<evidence type="ECO:0000256" key="2">
    <source>
        <dbReference type="ARBA" id="ARBA00004120"/>
    </source>
</evidence>
<comment type="similarity">
    <text evidence="3">Belongs to the DZIP C2H2-type zinc-finger protein family.</text>
</comment>
<comment type="subcellular location">
    <subcellularLocation>
        <location evidence="2">Cytoplasm</location>
        <location evidence="2">Cytoskeleton</location>
        <location evidence="2">Cilium basal body</location>
    </subcellularLocation>
    <subcellularLocation>
        <location evidence="1">Cytoplasm</location>
        <location evidence="1">Cytoskeleton</location>
        <location evidence="1">Microtubule organizing center</location>
        <location evidence="1">Centrosome</location>
        <location evidence="1">Centriole</location>
    </subcellularLocation>
</comment>
<dbReference type="GO" id="GO:0008270">
    <property type="term" value="F:zinc ion binding"/>
    <property type="evidence" value="ECO:0007669"/>
    <property type="project" value="UniProtKB-KW"/>
</dbReference>
<dbReference type="InterPro" id="IPR051241">
    <property type="entry name" value="DZIP_RILPL"/>
</dbReference>
<dbReference type="Pfam" id="PF13815">
    <property type="entry name" value="Dzip-like_N"/>
    <property type="match status" value="1"/>
</dbReference>
<evidence type="ECO:0000256" key="1">
    <source>
        <dbReference type="ARBA" id="ARBA00004114"/>
    </source>
</evidence>
<keyword evidence="7" id="KW-0862">Zinc</keyword>
<evidence type="ECO:0000256" key="9">
    <source>
        <dbReference type="ARBA" id="ARBA00023212"/>
    </source>
</evidence>
<name>A0A194R6Z1_PAPMA</name>
<dbReference type="GO" id="GO:0060271">
    <property type="term" value="P:cilium assembly"/>
    <property type="evidence" value="ECO:0007669"/>
    <property type="project" value="TreeGrafter"/>
</dbReference>
<dbReference type="Proteomes" id="UP000053240">
    <property type="component" value="Unassembled WGS sequence"/>
</dbReference>
<dbReference type="InterPro" id="IPR032714">
    <property type="entry name" value="DZIP1_N"/>
</dbReference>
<dbReference type="FunCoup" id="A0A194R6Z1">
    <property type="interactions" value="27"/>
</dbReference>
<feature type="coiled-coil region" evidence="11">
    <location>
        <begin position="359"/>
        <end position="393"/>
    </location>
</feature>
<dbReference type="EMBL" id="KQ460615">
    <property type="protein sequence ID" value="KPJ13583.1"/>
    <property type="molecule type" value="Genomic_DNA"/>
</dbReference>
<feature type="coiled-coil region" evidence="11">
    <location>
        <begin position="112"/>
        <end position="139"/>
    </location>
</feature>
<evidence type="ECO:0000256" key="11">
    <source>
        <dbReference type="SAM" id="Coils"/>
    </source>
</evidence>
<protein>
    <submittedName>
        <fullName evidence="14">Zinc finger protein Dzip1</fullName>
    </submittedName>
</protein>
<keyword evidence="6" id="KW-0863">Zinc-finger</keyword>
<dbReference type="InterPro" id="IPR013087">
    <property type="entry name" value="Znf_C2H2_type"/>
</dbReference>
<dbReference type="PROSITE" id="PS00028">
    <property type="entry name" value="ZINC_FINGER_C2H2_1"/>
    <property type="match status" value="1"/>
</dbReference>
<feature type="region of interest" description="Disordered" evidence="12">
    <location>
        <begin position="523"/>
        <end position="543"/>
    </location>
</feature>
<accession>A0A194R6Z1</accession>
<sequence length="1094" mass="125569">MACKTSYELHHNFPKLAEESGFTFSTHKPRVHIEWNKIRLIDIESLMRDRKFVQIEQHINDILDCVLESEFDVRILDEGVLKIFRLAQLAVEYQQFCRHYLDRSVYVLREEITGLAQELDYAKKTIREKEDEIRKLKRKTKYNIRAPLPYGNDNIANMILQTLANKSDIYPSSNQIDNVHYNKCSYCEKVFMNQLYLKSHIARRHSNVVLEIPQKDLPRNENIQVVNEQSKLQNEIIELKSKLQEMEVLLKVTNDHGKRESNAVTNKNTTDITENCSNDHALKINGSNNIKSPEKQMKDAEVPTNSEVLILEKIDEWKKEEFEKYNKEISLLRTQISNIIDYNKDLAKTNLVPNDSKIMEQFQETIKQQSAEIASLKEELTNSQLKLKNDEIERKKEIDSQIALWAEKTEAQSKEYTLLLHKLEIVAKEAKESRELAESEKQRAIKLQHLLEQNCRNVENCVEMAVIHKEKDIKTEKRQHRNNVNENLVKDAGHFKSPKLTPMPDRKTLEKLHRKAQELLNQSIASSDASSTSDSNSHMPTEKLKVRKTVTNNKMRTNEDGFENGKHQIHKKDRTNTKKENRFESIKYEKSPEMKKNKSPTKKDNEPVNQRGSPLKVVRAKLTEEVNQRLVSLGVDPLKKRLPRDIFSKQRLQLQENNEIKSKKNPAREKINHYIMSYLDKKATITKKKTLQEDEYFSPNKSSKPFRLASVISNVKSKALSLVKTNDGLRKEEKTPYDSVTRKALSLLKTPPGSAATSPKINKQNLENELQGIKTSRKIIEEKDKANKLRNSYADKNSESSEESDSNITDISHEKANQNKFNSPNHPGTISVVYDYKTQEKSIETREIDNAKHITNAFEKTDSNKQKRYFKIHSSDSSDDNIASITEHGLRNAISDDNVNNQKQMTKGVLKSASSMSSLYKKKVIFDMDAIQMKSVSASPSQSIAEKSETNEKPELGIINLDTEEWDLSSIENEPLKDDRTIKLSTRTSPKIAELKQSIESQLTRRNPTLSTALVGVVDVLQGPTMTKAASLGGSNTSLGSSILDDSEFVVHQNHTAFVKPKKLTDKDDSEIDISEVVDDIIENKHKTFKSIKP</sequence>
<dbReference type="GO" id="GO:0036064">
    <property type="term" value="C:ciliary basal body"/>
    <property type="evidence" value="ECO:0007669"/>
    <property type="project" value="TreeGrafter"/>
</dbReference>
<evidence type="ECO:0000256" key="7">
    <source>
        <dbReference type="ARBA" id="ARBA00022833"/>
    </source>
</evidence>
<organism evidence="14 15">
    <name type="scientific">Papilio machaon</name>
    <name type="common">Old World swallowtail butterfly</name>
    <dbReference type="NCBI Taxonomy" id="76193"/>
    <lineage>
        <taxon>Eukaryota</taxon>
        <taxon>Metazoa</taxon>
        <taxon>Ecdysozoa</taxon>
        <taxon>Arthropoda</taxon>
        <taxon>Hexapoda</taxon>
        <taxon>Insecta</taxon>
        <taxon>Pterygota</taxon>
        <taxon>Neoptera</taxon>
        <taxon>Endopterygota</taxon>
        <taxon>Lepidoptera</taxon>
        <taxon>Glossata</taxon>
        <taxon>Ditrysia</taxon>
        <taxon>Papilionoidea</taxon>
        <taxon>Papilionidae</taxon>
        <taxon>Papilioninae</taxon>
        <taxon>Papilio</taxon>
    </lineage>
</organism>
<evidence type="ECO:0000313" key="14">
    <source>
        <dbReference type="EMBL" id="KPJ13583.1"/>
    </source>
</evidence>
<feature type="region of interest" description="Disordered" evidence="12">
    <location>
        <begin position="748"/>
        <end position="769"/>
    </location>
</feature>
<reference evidence="14 15" key="1">
    <citation type="journal article" date="2015" name="Nat. Commun.">
        <title>Outbred genome sequencing and CRISPR/Cas9 gene editing in butterflies.</title>
        <authorList>
            <person name="Li X."/>
            <person name="Fan D."/>
            <person name="Zhang W."/>
            <person name="Liu G."/>
            <person name="Zhang L."/>
            <person name="Zhao L."/>
            <person name="Fang X."/>
            <person name="Chen L."/>
            <person name="Dong Y."/>
            <person name="Chen Y."/>
            <person name="Ding Y."/>
            <person name="Zhao R."/>
            <person name="Feng M."/>
            <person name="Zhu Y."/>
            <person name="Feng Y."/>
            <person name="Jiang X."/>
            <person name="Zhu D."/>
            <person name="Xiang H."/>
            <person name="Feng X."/>
            <person name="Li S."/>
            <person name="Wang J."/>
            <person name="Zhang G."/>
            <person name="Kronforst M.R."/>
            <person name="Wang W."/>
        </authorList>
    </citation>
    <scope>NUCLEOTIDE SEQUENCE [LARGE SCALE GENOMIC DNA]</scope>
    <source>
        <strain evidence="14">Ya'a_city_454_Pm</strain>
        <tissue evidence="14">Whole body</tissue>
    </source>
</reference>
<keyword evidence="4" id="KW-0963">Cytoplasm</keyword>
<dbReference type="Pfam" id="PF25977">
    <property type="entry name" value="DZIP1"/>
    <property type="match status" value="1"/>
</dbReference>
<evidence type="ECO:0000256" key="6">
    <source>
        <dbReference type="ARBA" id="ARBA00022771"/>
    </source>
</evidence>
<feature type="compositionally biased region" description="Basic and acidic residues" evidence="12">
    <location>
        <begin position="556"/>
        <end position="566"/>
    </location>
</feature>
<evidence type="ECO:0000256" key="8">
    <source>
        <dbReference type="ARBA" id="ARBA00023054"/>
    </source>
</evidence>
<evidence type="ECO:0000256" key="5">
    <source>
        <dbReference type="ARBA" id="ARBA00022723"/>
    </source>
</evidence>
<evidence type="ECO:0000256" key="10">
    <source>
        <dbReference type="ARBA" id="ARBA00023273"/>
    </source>
</evidence>
<evidence type="ECO:0000256" key="12">
    <source>
        <dbReference type="SAM" id="MobiDB-lite"/>
    </source>
</evidence>
<evidence type="ECO:0000313" key="15">
    <source>
        <dbReference type="Proteomes" id="UP000053240"/>
    </source>
</evidence>
<dbReference type="AlphaFoldDB" id="A0A194R6Z1"/>
<dbReference type="GO" id="GO:0005814">
    <property type="term" value="C:centriole"/>
    <property type="evidence" value="ECO:0007669"/>
    <property type="project" value="UniProtKB-SubCell"/>
</dbReference>
<keyword evidence="10" id="KW-0966">Cell projection</keyword>
<proteinExistence type="inferred from homology"/>
<feature type="compositionally biased region" description="Low complexity" evidence="12">
    <location>
        <begin position="523"/>
        <end position="537"/>
    </location>
</feature>
<evidence type="ECO:0000256" key="3">
    <source>
        <dbReference type="ARBA" id="ARBA00009131"/>
    </source>
</evidence>
<feature type="domain" description="C2H2-type" evidence="13">
    <location>
        <begin position="184"/>
        <end position="205"/>
    </location>
</feature>
<dbReference type="InterPro" id="IPR058883">
    <property type="entry name" value="DZIP1_dom"/>
</dbReference>
<feature type="coiled-coil region" evidence="11">
    <location>
        <begin position="420"/>
        <end position="447"/>
    </location>
</feature>
<keyword evidence="5" id="KW-0479">Metal-binding</keyword>
<feature type="region of interest" description="Disordered" evidence="12">
    <location>
        <begin position="556"/>
        <end position="611"/>
    </location>
</feature>
<dbReference type="PANTHER" id="PTHR21502:SF3">
    <property type="entry name" value="CILIUM ASSEMBLY PROTEIN DZIP1L"/>
    <property type="match status" value="1"/>
</dbReference>
<feature type="compositionally biased region" description="Polar residues" evidence="12">
    <location>
        <begin position="755"/>
        <end position="768"/>
    </location>
</feature>
<evidence type="ECO:0000259" key="13">
    <source>
        <dbReference type="PROSITE" id="PS00028"/>
    </source>
</evidence>
<keyword evidence="9" id="KW-0206">Cytoskeleton</keyword>
<dbReference type="PANTHER" id="PTHR21502">
    <property type="entry name" value="ZINC FINGER PROTEIN DZIP1"/>
    <property type="match status" value="1"/>
</dbReference>
<dbReference type="InParanoid" id="A0A194R6Z1"/>
<dbReference type="GO" id="GO:0005737">
    <property type="term" value="C:cytoplasm"/>
    <property type="evidence" value="ECO:0007669"/>
    <property type="project" value="TreeGrafter"/>
</dbReference>
<keyword evidence="8 11" id="KW-0175">Coiled coil</keyword>
<evidence type="ECO:0000256" key="4">
    <source>
        <dbReference type="ARBA" id="ARBA00022490"/>
    </source>
</evidence>
<gene>
    <name evidence="14" type="ORF">RR48_10767</name>
</gene>
<feature type="compositionally biased region" description="Basic and acidic residues" evidence="12">
    <location>
        <begin position="574"/>
        <end position="606"/>
    </location>
</feature>